<feature type="transmembrane region" description="Helical" evidence="1">
    <location>
        <begin position="7"/>
        <end position="29"/>
    </location>
</feature>
<feature type="transmembrane region" description="Helical" evidence="1">
    <location>
        <begin position="84"/>
        <end position="103"/>
    </location>
</feature>
<dbReference type="EMBL" id="UGWP01000004">
    <property type="protein sequence ID" value="SUF55769.1"/>
    <property type="molecule type" value="Genomic_DNA"/>
</dbReference>
<organism evidence="2 3">
    <name type="scientific">Salmonella enterica</name>
    <name type="common">Salmonella choleraesuis</name>
    <dbReference type="NCBI Taxonomy" id="28901"/>
    <lineage>
        <taxon>Bacteria</taxon>
        <taxon>Pseudomonadati</taxon>
        <taxon>Pseudomonadota</taxon>
        <taxon>Gammaproteobacteria</taxon>
        <taxon>Enterobacterales</taxon>
        <taxon>Enterobacteriaceae</taxon>
        <taxon>Salmonella</taxon>
    </lineage>
</organism>
<dbReference type="Pfam" id="PF10840">
    <property type="entry name" value="DUF2645"/>
    <property type="match status" value="1"/>
</dbReference>
<dbReference type="AlphaFoldDB" id="A0A379QHM1"/>
<evidence type="ECO:0000313" key="2">
    <source>
        <dbReference type="EMBL" id="SUF55769.1"/>
    </source>
</evidence>
<evidence type="ECO:0000313" key="3">
    <source>
        <dbReference type="Proteomes" id="UP000254597"/>
    </source>
</evidence>
<keyword evidence="1" id="KW-0472">Membrane</keyword>
<protein>
    <submittedName>
        <fullName evidence="2">Inner membrane protein ygiZ</fullName>
    </submittedName>
</protein>
<keyword evidence="1" id="KW-1133">Transmembrane helix</keyword>
<dbReference type="InterPro" id="IPR022553">
    <property type="entry name" value="DUF2645"/>
</dbReference>
<accession>A0A379QHM1</accession>
<keyword evidence="1" id="KW-0812">Transmembrane</keyword>
<sequence>MLKEKIISILEVSICIALAYWLTDTFFAFNKYSWMFEANGSICSIPVVSNVNRDLQAAVAAFFLLSPLIIILIRKLYVRRMFEFWLYCLAVATCLFFGWWLFWGRYLYCH</sequence>
<feature type="transmembrane region" description="Helical" evidence="1">
    <location>
        <begin position="55"/>
        <end position="72"/>
    </location>
</feature>
<proteinExistence type="predicted"/>
<name>A0A379QHM1_SALER</name>
<reference evidence="2 3" key="1">
    <citation type="submission" date="2018-06" db="EMBL/GenBank/DDBJ databases">
        <authorList>
            <consortium name="Pathogen Informatics"/>
            <person name="Doyle S."/>
        </authorList>
    </citation>
    <scope>NUCLEOTIDE SEQUENCE [LARGE SCALE GENOMIC DNA]</scope>
    <source>
        <strain evidence="2 3">NCTC10252</strain>
    </source>
</reference>
<evidence type="ECO:0000256" key="1">
    <source>
        <dbReference type="SAM" id="Phobius"/>
    </source>
</evidence>
<dbReference type="Proteomes" id="UP000254597">
    <property type="component" value="Unassembled WGS sequence"/>
</dbReference>
<gene>
    <name evidence="2" type="primary">ygiZ</name>
    <name evidence="2" type="ORF">NCTC10252_00976</name>
</gene>